<keyword evidence="2" id="KW-0238">DNA-binding</keyword>
<dbReference type="InterPro" id="IPR035965">
    <property type="entry name" value="PAS-like_dom_sf"/>
</dbReference>
<evidence type="ECO:0000256" key="2">
    <source>
        <dbReference type="ARBA" id="ARBA00023125"/>
    </source>
</evidence>
<evidence type="ECO:0000259" key="4">
    <source>
        <dbReference type="PROSITE" id="PS01124"/>
    </source>
</evidence>
<dbReference type="PROSITE" id="PS01124">
    <property type="entry name" value="HTH_ARAC_FAMILY_2"/>
    <property type="match status" value="1"/>
</dbReference>
<reference evidence="5 6" key="1">
    <citation type="journal article" date="2009" name="Stand. Genomic Sci.">
        <title>Complete genome sequence of Pirellula staleyi type strain (ATCC 27377).</title>
        <authorList>
            <person name="Clum A."/>
            <person name="Tindall B.J."/>
            <person name="Sikorski J."/>
            <person name="Ivanova N."/>
            <person name="Mavrommatis K."/>
            <person name="Lucas S."/>
            <person name="Glavina del Rio T."/>
            <person name="Nolan M."/>
            <person name="Chen F."/>
            <person name="Tice H."/>
            <person name="Pitluck S."/>
            <person name="Cheng J.F."/>
            <person name="Chertkov O."/>
            <person name="Brettin T."/>
            <person name="Han C."/>
            <person name="Detter J.C."/>
            <person name="Kuske C."/>
            <person name="Bruce D."/>
            <person name="Goodwin L."/>
            <person name="Ovchinikova G."/>
            <person name="Pati A."/>
            <person name="Mikhailova N."/>
            <person name="Chen A."/>
            <person name="Palaniappan K."/>
            <person name="Land M."/>
            <person name="Hauser L."/>
            <person name="Chang Y.J."/>
            <person name="Jeffries C.D."/>
            <person name="Chain P."/>
            <person name="Rohde M."/>
            <person name="Goker M."/>
            <person name="Bristow J."/>
            <person name="Eisen J.A."/>
            <person name="Markowitz V."/>
            <person name="Hugenholtz P."/>
            <person name="Kyrpides N.C."/>
            <person name="Klenk H.P."/>
            <person name="Lapidus A."/>
        </authorList>
    </citation>
    <scope>NUCLEOTIDE SEQUENCE [LARGE SCALE GENOMIC DNA]</scope>
    <source>
        <strain evidence="6">ATCC 27377 / DSM 6068 / ICPB 4128</strain>
    </source>
</reference>
<dbReference type="InterPro" id="IPR009057">
    <property type="entry name" value="Homeodomain-like_sf"/>
</dbReference>
<dbReference type="eggNOG" id="COG3829">
    <property type="taxonomic scope" value="Bacteria"/>
</dbReference>
<dbReference type="EMBL" id="CP001848">
    <property type="protein sequence ID" value="ADB17754.1"/>
    <property type="molecule type" value="Genomic_DNA"/>
</dbReference>
<dbReference type="InterPro" id="IPR018062">
    <property type="entry name" value="HTH_AraC-typ_CS"/>
</dbReference>
<dbReference type="SMART" id="SM00342">
    <property type="entry name" value="HTH_ARAC"/>
    <property type="match status" value="1"/>
</dbReference>
<dbReference type="Pfam" id="PF12833">
    <property type="entry name" value="HTH_18"/>
    <property type="match status" value="1"/>
</dbReference>
<name>D2QWF1_PIRSD</name>
<dbReference type="Gene3D" id="3.30.450.20">
    <property type="entry name" value="PAS domain"/>
    <property type="match status" value="1"/>
</dbReference>
<dbReference type="GO" id="GO:0043565">
    <property type="term" value="F:sequence-specific DNA binding"/>
    <property type="evidence" value="ECO:0007669"/>
    <property type="project" value="InterPro"/>
</dbReference>
<dbReference type="PROSITE" id="PS00041">
    <property type="entry name" value="HTH_ARAC_FAMILY_1"/>
    <property type="match status" value="1"/>
</dbReference>
<dbReference type="GO" id="GO:0003700">
    <property type="term" value="F:DNA-binding transcription factor activity"/>
    <property type="evidence" value="ECO:0007669"/>
    <property type="project" value="InterPro"/>
</dbReference>
<dbReference type="PANTHER" id="PTHR46796">
    <property type="entry name" value="HTH-TYPE TRANSCRIPTIONAL ACTIVATOR RHAS-RELATED"/>
    <property type="match status" value="1"/>
</dbReference>
<dbReference type="InterPro" id="IPR020449">
    <property type="entry name" value="Tscrpt_reg_AraC-type_HTH"/>
</dbReference>
<keyword evidence="6" id="KW-1185">Reference proteome</keyword>
<evidence type="ECO:0000256" key="3">
    <source>
        <dbReference type="ARBA" id="ARBA00023163"/>
    </source>
</evidence>
<feature type="domain" description="HTH araC/xylS-type" evidence="4">
    <location>
        <begin position="149"/>
        <end position="247"/>
    </location>
</feature>
<keyword evidence="3" id="KW-0804">Transcription</keyword>
<dbReference type="SUPFAM" id="SSF46689">
    <property type="entry name" value="Homeodomain-like"/>
    <property type="match status" value="2"/>
</dbReference>
<evidence type="ECO:0000313" key="5">
    <source>
        <dbReference type="EMBL" id="ADB17754.1"/>
    </source>
</evidence>
<dbReference type="Pfam" id="PF08448">
    <property type="entry name" value="PAS_4"/>
    <property type="match status" value="1"/>
</dbReference>
<dbReference type="InterPro" id="IPR013656">
    <property type="entry name" value="PAS_4"/>
</dbReference>
<gene>
    <name evidence="5" type="ordered locus">Psta_3090</name>
</gene>
<accession>D2QWF1</accession>
<organism evidence="5 6">
    <name type="scientific">Pirellula staleyi (strain ATCC 27377 / DSM 6068 / ICPB 4128)</name>
    <name type="common">Pirella staleyi</name>
    <dbReference type="NCBI Taxonomy" id="530564"/>
    <lineage>
        <taxon>Bacteria</taxon>
        <taxon>Pseudomonadati</taxon>
        <taxon>Planctomycetota</taxon>
        <taxon>Planctomycetia</taxon>
        <taxon>Pirellulales</taxon>
        <taxon>Pirellulaceae</taxon>
        <taxon>Pirellula</taxon>
    </lineage>
</organism>
<protein>
    <submittedName>
        <fullName evidence="5">Transcriptional regulator with PAS/PAC sensors, AraC family</fullName>
    </submittedName>
</protein>
<dbReference type="Gene3D" id="1.10.10.60">
    <property type="entry name" value="Homeodomain-like"/>
    <property type="match status" value="2"/>
</dbReference>
<dbReference type="HOGENOM" id="CLU_077604_0_0_0"/>
<sequence length="255" mass="29620">MTTFDAKQFQSDFFQRLPLADSVMRLFDALPHTYFYAKDRESRFVKVNHPFLENHGLSREEEALGKTDRDFHPPILAEAYIAEDRRVMARGEVVPGQIWPVLHRRQLPRWYVSTKAPLFGADGKVIGLAGAMYRIADPDDLTRYFQELTPVVRYFDQHYAETISMKEMAQLAGQSATHFHRRFRQLLHMNPTQYLRTVRIQNAQHMLTTSSRSLADIATAVGFTDQSHFTKRFRQSTGLTPDVYRRRFMSPSVSS</sequence>
<dbReference type="STRING" id="530564.Psta_3090"/>
<dbReference type="SUPFAM" id="SSF55785">
    <property type="entry name" value="PYP-like sensor domain (PAS domain)"/>
    <property type="match status" value="1"/>
</dbReference>
<dbReference type="CDD" id="cd00130">
    <property type="entry name" value="PAS"/>
    <property type="match status" value="1"/>
</dbReference>
<dbReference type="PRINTS" id="PR00032">
    <property type="entry name" value="HTHARAC"/>
</dbReference>
<proteinExistence type="predicted"/>
<dbReference type="KEGG" id="psl:Psta_3090"/>
<dbReference type="Proteomes" id="UP000001887">
    <property type="component" value="Chromosome"/>
</dbReference>
<dbReference type="eggNOG" id="COG4977">
    <property type="taxonomic scope" value="Bacteria"/>
</dbReference>
<dbReference type="InterPro" id="IPR018060">
    <property type="entry name" value="HTH_AraC"/>
</dbReference>
<dbReference type="InterPro" id="IPR050204">
    <property type="entry name" value="AraC_XylS_family_regulators"/>
</dbReference>
<dbReference type="AlphaFoldDB" id="D2QWF1"/>
<dbReference type="PANTHER" id="PTHR46796:SF13">
    <property type="entry name" value="HTH-TYPE TRANSCRIPTIONAL ACTIVATOR RHAS"/>
    <property type="match status" value="1"/>
</dbReference>
<dbReference type="InterPro" id="IPR000014">
    <property type="entry name" value="PAS"/>
</dbReference>
<evidence type="ECO:0000313" key="6">
    <source>
        <dbReference type="Proteomes" id="UP000001887"/>
    </source>
</evidence>
<keyword evidence="1" id="KW-0805">Transcription regulation</keyword>
<dbReference type="OrthoDB" id="9806208at2"/>
<evidence type="ECO:0000256" key="1">
    <source>
        <dbReference type="ARBA" id="ARBA00023015"/>
    </source>
</evidence>